<evidence type="ECO:0000313" key="2">
    <source>
        <dbReference type="EMBL" id="OGD34758.1"/>
    </source>
</evidence>
<reference evidence="2 3" key="1">
    <citation type="journal article" date="2016" name="Nat. Commun.">
        <title>Thousands of microbial genomes shed light on interconnected biogeochemical processes in an aquifer system.</title>
        <authorList>
            <person name="Anantharaman K."/>
            <person name="Brown C.T."/>
            <person name="Hug L.A."/>
            <person name="Sharon I."/>
            <person name="Castelle C.J."/>
            <person name="Probst A.J."/>
            <person name="Thomas B.C."/>
            <person name="Singh A."/>
            <person name="Wilkins M.J."/>
            <person name="Karaoz U."/>
            <person name="Brodie E.L."/>
            <person name="Williams K.H."/>
            <person name="Hubbard S.S."/>
            <person name="Banfield J.F."/>
        </authorList>
    </citation>
    <scope>NUCLEOTIDE SEQUENCE [LARGE SCALE GENOMIC DNA]</scope>
</reference>
<comment type="caution">
    <text evidence="2">The sequence shown here is derived from an EMBL/GenBank/DDBJ whole genome shotgun (WGS) entry which is preliminary data.</text>
</comment>
<feature type="transmembrane region" description="Helical" evidence="1">
    <location>
        <begin position="59"/>
        <end position="82"/>
    </location>
</feature>
<dbReference type="EMBL" id="MEYS01000001">
    <property type="protein sequence ID" value="OGD34758.1"/>
    <property type="molecule type" value="Genomic_DNA"/>
</dbReference>
<dbReference type="AlphaFoldDB" id="A0A1F5BW01"/>
<protein>
    <submittedName>
        <fullName evidence="2">Uncharacterized protein</fullName>
    </submittedName>
</protein>
<keyword evidence="1" id="KW-0472">Membrane</keyword>
<accession>A0A1F5BW01</accession>
<proteinExistence type="predicted"/>
<evidence type="ECO:0000313" key="3">
    <source>
        <dbReference type="Proteomes" id="UP000176650"/>
    </source>
</evidence>
<keyword evidence="1" id="KW-0812">Transmembrane</keyword>
<evidence type="ECO:0000256" key="1">
    <source>
        <dbReference type="SAM" id="Phobius"/>
    </source>
</evidence>
<dbReference type="Proteomes" id="UP000176650">
    <property type="component" value="Unassembled WGS sequence"/>
</dbReference>
<gene>
    <name evidence="2" type="ORF">A2988_04670</name>
</gene>
<name>A0A1F5BW01_9BACT</name>
<organism evidence="2 3">
    <name type="scientific">Candidatus Azambacteria bacterium RIFCSPLOWO2_01_FULL_46_25</name>
    <dbReference type="NCBI Taxonomy" id="1797298"/>
    <lineage>
        <taxon>Bacteria</taxon>
        <taxon>Candidatus Azamiibacteriota</taxon>
    </lineage>
</organism>
<dbReference type="STRING" id="1797298.A2988_04670"/>
<keyword evidence="1" id="KW-1133">Transmembrane helix</keyword>
<sequence length="457" mass="50136">MPNPQLIEYITQSIAQGASEKDIKAALLGAGWKESDVDEGLLAVFPGSAKKVVGAKSKALIVTMSVLAALLLAGGGFAYWYFVYEPKQQTVSSQSPQEQTLPIQKLTQEEQSQLSATTTESIQDILAKAQNIGFVQYEHKEINAFGGWENVTLPGTTKIWQKLPYMRMDSSGTTLEKTFLTRIIVRPEGVYFYDESRDKYSIAPSQNLFKSLEEIVKRILEKKTFKIVGKELIDGVPTTIIEDSTEGEGMGGNTLVTSKSWISNEQGIPLKIKTTYTSNSVITEAVVENTNFVFEDIPDSVFEVPQDKIWSSDATTTPPLLLNTTDARKRDSERIENAQSMATGFTLYASKQSPGVYPPETDIGCPAGWTINATAGIVGCPMLNTFQKSLPADSIANTYVYSNQGNDATYCLGVRTEIDWTGDPGEDDFKFICDSTRCGYTAGIPANSWTVIDCPEK</sequence>